<name>A0AAW0J7V8_MYOGA</name>
<dbReference type="Proteomes" id="UP001488838">
    <property type="component" value="Unassembled WGS sequence"/>
</dbReference>
<evidence type="ECO:0000256" key="1">
    <source>
        <dbReference type="SAM" id="MobiDB-lite"/>
    </source>
</evidence>
<accession>A0AAW0J7V8</accession>
<dbReference type="AlphaFoldDB" id="A0AAW0J7V8"/>
<protein>
    <submittedName>
        <fullName evidence="2">Uncharacterized protein</fullName>
    </submittedName>
</protein>
<evidence type="ECO:0000313" key="2">
    <source>
        <dbReference type="EMBL" id="KAK7822661.1"/>
    </source>
</evidence>
<keyword evidence="3" id="KW-1185">Reference proteome</keyword>
<feature type="region of interest" description="Disordered" evidence="1">
    <location>
        <begin position="103"/>
        <end position="128"/>
    </location>
</feature>
<comment type="caution">
    <text evidence="2">The sequence shown here is derived from an EMBL/GenBank/DDBJ whole genome shotgun (WGS) entry which is preliminary data.</text>
</comment>
<feature type="compositionally biased region" description="Low complexity" evidence="1">
    <location>
        <begin position="105"/>
        <end position="118"/>
    </location>
</feature>
<dbReference type="EMBL" id="JBBHLL010000057">
    <property type="protein sequence ID" value="KAK7822661.1"/>
    <property type="molecule type" value="Genomic_DNA"/>
</dbReference>
<proteinExistence type="predicted"/>
<organism evidence="2 3">
    <name type="scientific">Myodes glareolus</name>
    <name type="common">Bank vole</name>
    <name type="synonym">Clethrionomys glareolus</name>
    <dbReference type="NCBI Taxonomy" id="447135"/>
    <lineage>
        <taxon>Eukaryota</taxon>
        <taxon>Metazoa</taxon>
        <taxon>Chordata</taxon>
        <taxon>Craniata</taxon>
        <taxon>Vertebrata</taxon>
        <taxon>Euteleostomi</taxon>
        <taxon>Mammalia</taxon>
        <taxon>Eutheria</taxon>
        <taxon>Euarchontoglires</taxon>
        <taxon>Glires</taxon>
        <taxon>Rodentia</taxon>
        <taxon>Myomorpha</taxon>
        <taxon>Muroidea</taxon>
        <taxon>Cricetidae</taxon>
        <taxon>Arvicolinae</taxon>
        <taxon>Myodes</taxon>
    </lineage>
</organism>
<evidence type="ECO:0000313" key="3">
    <source>
        <dbReference type="Proteomes" id="UP001488838"/>
    </source>
</evidence>
<sequence length="184" mass="20550">MSSAVYLFMNSTLTVDSDVIWEFMGITYSMVKHRPRSSPVETRNHCHFRVPLQHGFEGRTVLTSKEADPPEARVQGHFDLRALVLRKDDAFLQVQPIVRADRDAQQAQAADSKDTAQQGQGLPPTGAHLRGWSLHSQQCCLREQWAMGTERECEQEAAPEVGSSLGETDRAREGCLQEAFLVGL</sequence>
<gene>
    <name evidence="2" type="ORF">U0070_002009</name>
</gene>
<reference evidence="2 3" key="1">
    <citation type="journal article" date="2023" name="bioRxiv">
        <title>Conserved and derived expression patterns and positive selection on dental genes reveal complex evolutionary context of ever-growing rodent molars.</title>
        <authorList>
            <person name="Calamari Z.T."/>
            <person name="Song A."/>
            <person name="Cohen E."/>
            <person name="Akter M."/>
            <person name="Roy R.D."/>
            <person name="Hallikas O."/>
            <person name="Christensen M.M."/>
            <person name="Li P."/>
            <person name="Marangoni P."/>
            <person name="Jernvall J."/>
            <person name="Klein O.D."/>
        </authorList>
    </citation>
    <scope>NUCLEOTIDE SEQUENCE [LARGE SCALE GENOMIC DNA]</scope>
    <source>
        <strain evidence="2">V071</strain>
    </source>
</reference>